<reference evidence="1" key="1">
    <citation type="submission" date="2014-11" db="EMBL/GenBank/DDBJ databases">
        <authorList>
            <person name="Amaro Gonzalez C."/>
        </authorList>
    </citation>
    <scope>NUCLEOTIDE SEQUENCE</scope>
</reference>
<dbReference type="EMBL" id="GBXM01012159">
    <property type="protein sequence ID" value="JAH96418.1"/>
    <property type="molecule type" value="Transcribed_RNA"/>
</dbReference>
<accession>A0A0E9X412</accession>
<organism evidence="1">
    <name type="scientific">Anguilla anguilla</name>
    <name type="common">European freshwater eel</name>
    <name type="synonym">Muraena anguilla</name>
    <dbReference type="NCBI Taxonomy" id="7936"/>
    <lineage>
        <taxon>Eukaryota</taxon>
        <taxon>Metazoa</taxon>
        <taxon>Chordata</taxon>
        <taxon>Craniata</taxon>
        <taxon>Vertebrata</taxon>
        <taxon>Euteleostomi</taxon>
        <taxon>Actinopterygii</taxon>
        <taxon>Neopterygii</taxon>
        <taxon>Teleostei</taxon>
        <taxon>Anguilliformes</taxon>
        <taxon>Anguillidae</taxon>
        <taxon>Anguilla</taxon>
    </lineage>
</organism>
<reference evidence="1" key="2">
    <citation type="journal article" date="2015" name="Fish Shellfish Immunol.">
        <title>Early steps in the European eel (Anguilla anguilla)-Vibrio vulnificus interaction in the gills: Role of the RtxA13 toxin.</title>
        <authorList>
            <person name="Callol A."/>
            <person name="Pajuelo D."/>
            <person name="Ebbesson L."/>
            <person name="Teles M."/>
            <person name="MacKenzie S."/>
            <person name="Amaro C."/>
        </authorList>
    </citation>
    <scope>NUCLEOTIDE SEQUENCE</scope>
</reference>
<evidence type="ECO:0000313" key="1">
    <source>
        <dbReference type="EMBL" id="JAH96418.1"/>
    </source>
</evidence>
<sequence>MLNKQLHSLTVLHTFKTREGTHTYSMYTFPTPLYNSLRLSKVQIDHNKAISRPSVQHVEVVRKYVWQPEGCGFKSLVFQNWNYNISIQSTHNFFGILTIYL</sequence>
<name>A0A0E9X412_ANGAN</name>
<proteinExistence type="predicted"/>
<dbReference type="AlphaFoldDB" id="A0A0E9X412"/>
<protein>
    <submittedName>
        <fullName evidence="1">Uncharacterized protein</fullName>
    </submittedName>
</protein>